<protein>
    <submittedName>
        <fullName evidence="1">Uncharacterized protein</fullName>
    </submittedName>
</protein>
<sequence length="44" mass="4545">MIGCGLPPPSSVLPLKRSAPPRAFRTCAAVQVPIDETPDEGGGR</sequence>
<reference evidence="1" key="1">
    <citation type="submission" date="2009-10" db="EMBL/GenBank/DDBJ databases">
        <authorList>
            <person name="Weinstock G."/>
            <person name="Sodergren E."/>
            <person name="Clifton S."/>
            <person name="Fulton L."/>
            <person name="Fulton B."/>
            <person name="Courtney L."/>
            <person name="Fronick C."/>
            <person name="Harrison M."/>
            <person name="Strong C."/>
            <person name="Farmer C."/>
            <person name="Delahaunty K."/>
            <person name="Markovic C."/>
            <person name="Hall O."/>
            <person name="Minx P."/>
            <person name="Tomlinson C."/>
            <person name="Mitreva M."/>
            <person name="Nelson J."/>
            <person name="Hou S."/>
            <person name="Wollam A."/>
            <person name="Pepin K.H."/>
            <person name="Johnson M."/>
            <person name="Bhonagiri V."/>
            <person name="Nash W.E."/>
            <person name="Warren W."/>
            <person name="Chinwalla A."/>
            <person name="Mardis E.R."/>
            <person name="Wilson R.K."/>
        </authorList>
    </citation>
    <scope>NUCLEOTIDE SEQUENCE [LARGE SCALE GENOMIC DNA]</scope>
    <source>
        <strain evidence="1">ATCC 700122</strain>
    </source>
</reference>
<accession>D0WI88</accession>
<dbReference type="HOGENOM" id="CLU_3222138_0_0_11"/>
<dbReference type="STRING" id="649764.HMPREF0762_01560"/>
<gene>
    <name evidence="1" type="ORF">HMPREF0762_01560</name>
</gene>
<comment type="caution">
    <text evidence="1">The sequence shown here is derived from an EMBL/GenBank/DDBJ whole genome shotgun (WGS) entry which is preliminary data.</text>
</comment>
<evidence type="ECO:0000313" key="2">
    <source>
        <dbReference type="Proteomes" id="UP000006001"/>
    </source>
</evidence>
<dbReference type="Proteomes" id="UP000006001">
    <property type="component" value="Unassembled WGS sequence"/>
</dbReference>
<organism evidence="1 2">
    <name type="scientific">Slackia exigua (strain ATCC 700122 / DSM 15923 / CIP 105133 / JCM 11022 / KCTC 5966 / S-7)</name>
    <dbReference type="NCBI Taxonomy" id="649764"/>
    <lineage>
        <taxon>Bacteria</taxon>
        <taxon>Bacillati</taxon>
        <taxon>Actinomycetota</taxon>
        <taxon>Coriobacteriia</taxon>
        <taxon>Eggerthellales</taxon>
        <taxon>Eggerthellaceae</taxon>
        <taxon>Slackia</taxon>
    </lineage>
</organism>
<dbReference type="EMBL" id="ACUX02000016">
    <property type="protein sequence ID" value="EEZ60755.1"/>
    <property type="molecule type" value="Genomic_DNA"/>
</dbReference>
<name>D0WI88_SLAES</name>
<proteinExistence type="predicted"/>
<evidence type="ECO:0000313" key="1">
    <source>
        <dbReference type="EMBL" id="EEZ60755.1"/>
    </source>
</evidence>
<keyword evidence="2" id="KW-1185">Reference proteome</keyword>
<dbReference type="AlphaFoldDB" id="D0WI88"/>